<evidence type="ECO:0000313" key="2">
    <source>
        <dbReference type="EMBL" id="SEG91764.1"/>
    </source>
</evidence>
<dbReference type="SUPFAM" id="SSF63829">
    <property type="entry name" value="Calcium-dependent phosphotriesterase"/>
    <property type="match status" value="1"/>
</dbReference>
<keyword evidence="3" id="KW-1185">Reference proteome</keyword>
<reference evidence="3" key="1">
    <citation type="submission" date="2016-10" db="EMBL/GenBank/DDBJ databases">
        <authorList>
            <person name="Varghese N."/>
            <person name="Submissions S."/>
        </authorList>
    </citation>
    <scope>NUCLEOTIDE SEQUENCE [LARGE SCALE GENOMIC DNA]</scope>
    <source>
        <strain evidence="3">DSM 43163</strain>
    </source>
</reference>
<dbReference type="Proteomes" id="UP000236723">
    <property type="component" value="Unassembled WGS sequence"/>
</dbReference>
<feature type="region of interest" description="Disordered" evidence="1">
    <location>
        <begin position="286"/>
        <end position="308"/>
    </location>
</feature>
<protein>
    <recommendedName>
        <fullName evidence="4">WD40 repeat domain-containing protein</fullName>
    </recommendedName>
</protein>
<dbReference type="OrthoDB" id="218695at2"/>
<accession>A0A1H6E3Z8</accession>
<dbReference type="AlphaFoldDB" id="A0A1H6E3Z8"/>
<name>A0A1H6E3Z8_9ACTN</name>
<evidence type="ECO:0000313" key="3">
    <source>
        <dbReference type="Proteomes" id="UP000236723"/>
    </source>
</evidence>
<dbReference type="EMBL" id="FNVO01000030">
    <property type="protein sequence ID" value="SEG91764.1"/>
    <property type="molecule type" value="Genomic_DNA"/>
</dbReference>
<dbReference type="RefSeq" id="WP_103944281.1">
    <property type="nucleotide sequence ID" value="NZ_FNVO01000030.1"/>
</dbReference>
<dbReference type="Gene3D" id="2.130.10.10">
    <property type="entry name" value="YVTN repeat-like/Quinoprotein amine dehydrogenase"/>
    <property type="match status" value="1"/>
</dbReference>
<evidence type="ECO:0008006" key="4">
    <source>
        <dbReference type="Google" id="ProtNLM"/>
    </source>
</evidence>
<gene>
    <name evidence="2" type="ORF">SAMN04489712_13044</name>
</gene>
<organism evidence="2 3">
    <name type="scientific">Thermomonospora echinospora</name>
    <dbReference type="NCBI Taxonomy" id="1992"/>
    <lineage>
        <taxon>Bacteria</taxon>
        <taxon>Bacillati</taxon>
        <taxon>Actinomycetota</taxon>
        <taxon>Actinomycetes</taxon>
        <taxon>Streptosporangiales</taxon>
        <taxon>Thermomonosporaceae</taxon>
        <taxon>Thermomonospora</taxon>
    </lineage>
</organism>
<evidence type="ECO:0000256" key="1">
    <source>
        <dbReference type="SAM" id="MobiDB-lite"/>
    </source>
</evidence>
<dbReference type="InterPro" id="IPR015943">
    <property type="entry name" value="WD40/YVTN_repeat-like_dom_sf"/>
</dbReference>
<feature type="compositionally biased region" description="Polar residues" evidence="1">
    <location>
        <begin position="292"/>
        <end position="303"/>
    </location>
</feature>
<proteinExistence type="predicted"/>
<sequence>MNVDEVDVVGLGAVRLGSGAWALVSWGSEQLTLWDPLDLSDAGSPLLQVDVSAAWAMAVVPATAAAPGLIVTSEQEGVRVIDPESGRTVFRAAVGDPLLLRLAGGRFGDEKAGFAVVGYDGRMELWAPDGSAGAGEWRRRDLRLDSSDRPDDMVFLTGADGDSLVAIATKHKVAVWNLRTEKRVIQANFDVSVDALTPVPLGDRTLLALGFTKRQNAGVQLWDPHTQRLVGEVFHLVGRGPDDLGGNSVRAIVGIPGQDRSVRVASGTHLDSFVRVSAPLDLGVLPGAENATEGTQDSPQGTGAKTRVTKDTEVRAATVSAAIEAFTDAIEATPVIDQDRLQAEYDSLRKAWGVKGLVNGSFEEITEILRVNLEIDARRLSGTYFVIDFMEYNQCTQVNTMHSGGFGPYRVWRTADGLSLYSNRQVLRRRDEEQRVGKLWRWWRRR</sequence>